<reference evidence="3" key="1">
    <citation type="journal article" date="2015" name="Nature">
        <title>Complex archaea that bridge the gap between prokaryotes and eukaryotes.</title>
        <authorList>
            <person name="Spang A."/>
            <person name="Saw J.H."/>
            <person name="Jorgensen S.L."/>
            <person name="Zaremba-Niedzwiedzka K."/>
            <person name="Martijn J."/>
            <person name="Lind A.E."/>
            <person name="van Eijk R."/>
            <person name="Schleper C."/>
            <person name="Guy L."/>
            <person name="Ettema T.J."/>
        </authorList>
    </citation>
    <scope>NUCLEOTIDE SEQUENCE</scope>
</reference>
<evidence type="ECO:0000259" key="2">
    <source>
        <dbReference type="Pfam" id="PF18909"/>
    </source>
</evidence>
<dbReference type="EMBL" id="LAZR01004100">
    <property type="protein sequence ID" value="KKN11775.1"/>
    <property type="molecule type" value="Genomic_DNA"/>
</dbReference>
<feature type="domain" description="dATP/dGTP diphosphohydrolase N-terminal" evidence="2">
    <location>
        <begin position="21"/>
        <end position="102"/>
    </location>
</feature>
<gene>
    <name evidence="3" type="ORF">LCGC14_1023010</name>
</gene>
<proteinExistence type="predicted"/>
<feature type="region of interest" description="Disordered" evidence="1">
    <location>
        <begin position="1"/>
        <end position="27"/>
    </location>
</feature>
<dbReference type="Pfam" id="PF18909">
    <property type="entry name" value="dGTP_diPhyd_N"/>
    <property type="match status" value="1"/>
</dbReference>
<comment type="caution">
    <text evidence="3">The sequence shown here is derived from an EMBL/GenBank/DDBJ whole genome shotgun (WGS) entry which is preliminary data.</text>
</comment>
<organism evidence="3">
    <name type="scientific">marine sediment metagenome</name>
    <dbReference type="NCBI Taxonomy" id="412755"/>
    <lineage>
        <taxon>unclassified sequences</taxon>
        <taxon>metagenomes</taxon>
        <taxon>ecological metagenomes</taxon>
    </lineage>
</organism>
<dbReference type="AlphaFoldDB" id="A0A0F9MWZ5"/>
<accession>A0A0F9MWZ5</accession>
<sequence length="112" mass="12586">MRVFDRVQDSGAHQEFDSGSVRDSREGKGRFDLISPIALLRIAQHFENGAEKYGDRNWEKGQPLSRYLDSAIRHIYAFLGGSRDEDHLAAASWNTMAAIHTETLIEAGLLPE</sequence>
<evidence type="ECO:0000313" key="3">
    <source>
        <dbReference type="EMBL" id="KKN11775.1"/>
    </source>
</evidence>
<evidence type="ECO:0000256" key="1">
    <source>
        <dbReference type="SAM" id="MobiDB-lite"/>
    </source>
</evidence>
<name>A0A0F9MWZ5_9ZZZZ</name>
<feature type="non-terminal residue" evidence="3">
    <location>
        <position position="112"/>
    </location>
</feature>
<dbReference type="InterPro" id="IPR044038">
    <property type="entry name" value="dATP/dGTP_diPOhydrolase_N"/>
</dbReference>
<protein>
    <recommendedName>
        <fullName evidence="2">dATP/dGTP diphosphohydrolase N-terminal domain-containing protein</fullName>
    </recommendedName>
</protein>